<protein>
    <submittedName>
        <fullName evidence="2">Uncharacterized protein</fullName>
    </submittedName>
</protein>
<keyword evidence="1" id="KW-0812">Transmembrane</keyword>
<organism evidence="2 3">
    <name type="scientific">Candidatus Kaiserbacteria bacterium RIFCSPHIGHO2_02_FULL_49_34</name>
    <dbReference type="NCBI Taxonomy" id="1798491"/>
    <lineage>
        <taxon>Bacteria</taxon>
        <taxon>Candidatus Kaiseribacteriota</taxon>
    </lineage>
</organism>
<evidence type="ECO:0000313" key="3">
    <source>
        <dbReference type="Proteomes" id="UP000176511"/>
    </source>
</evidence>
<keyword evidence="1" id="KW-0472">Membrane</keyword>
<dbReference type="AlphaFoldDB" id="A0A1F6DLD2"/>
<evidence type="ECO:0000256" key="1">
    <source>
        <dbReference type="SAM" id="Phobius"/>
    </source>
</evidence>
<keyword evidence="1" id="KW-1133">Transmembrane helix</keyword>
<sequence length="432" mass="49224">MFKKILYPISAGIIVLGVIYALYVANYTPVPTLSEADVQRDAQIAADTLLMQQITDARRVRERSDTLQRDYTSEIAMLDELATRNTAGNDEQRDLYVRAKLSKAILLQQTNLDYTTDTSRNNFIASYHEMLDIFTSAEATPDEKRNALSQILIGIQQSCECYDWFAAAAETYDNGEFLKKYTLDDFMVTNDTQWRNDRYLGVYMLPFTVKPLTDADVLWQNGHFKALSVLHAMMQELPETDPYLVAWDMEYLIHNLDRTDLSDGARARILGEIDTLYPYLDGRTLLFRETRYHALLLKGYQTALKYSLSVYLPEKYSFDAEAGLQTINDALATAGGIVARGDGDIVYQESITGFLQLYYAYLADATGVHRERIPEMLARFDTPEALRVSQGLYLFFTLPHWQDALRSFVLTYAEGSLSTRTTLEGMGWSFSK</sequence>
<dbReference type="STRING" id="1798491.A3C87_01270"/>
<dbReference type="Proteomes" id="UP000176511">
    <property type="component" value="Unassembled WGS sequence"/>
</dbReference>
<proteinExistence type="predicted"/>
<feature type="transmembrane region" description="Helical" evidence="1">
    <location>
        <begin position="5"/>
        <end position="25"/>
    </location>
</feature>
<gene>
    <name evidence="2" type="ORF">A3C87_01270</name>
</gene>
<reference evidence="2 3" key="1">
    <citation type="journal article" date="2016" name="Nat. Commun.">
        <title>Thousands of microbial genomes shed light on interconnected biogeochemical processes in an aquifer system.</title>
        <authorList>
            <person name="Anantharaman K."/>
            <person name="Brown C.T."/>
            <person name="Hug L.A."/>
            <person name="Sharon I."/>
            <person name="Castelle C.J."/>
            <person name="Probst A.J."/>
            <person name="Thomas B.C."/>
            <person name="Singh A."/>
            <person name="Wilkins M.J."/>
            <person name="Karaoz U."/>
            <person name="Brodie E.L."/>
            <person name="Williams K.H."/>
            <person name="Hubbard S.S."/>
            <person name="Banfield J.F."/>
        </authorList>
    </citation>
    <scope>NUCLEOTIDE SEQUENCE [LARGE SCALE GENOMIC DNA]</scope>
</reference>
<evidence type="ECO:0000313" key="2">
    <source>
        <dbReference type="EMBL" id="OGG62203.1"/>
    </source>
</evidence>
<dbReference type="EMBL" id="MFLE01000009">
    <property type="protein sequence ID" value="OGG62203.1"/>
    <property type="molecule type" value="Genomic_DNA"/>
</dbReference>
<comment type="caution">
    <text evidence="2">The sequence shown here is derived from an EMBL/GenBank/DDBJ whole genome shotgun (WGS) entry which is preliminary data.</text>
</comment>
<accession>A0A1F6DLD2</accession>
<name>A0A1F6DLD2_9BACT</name>